<dbReference type="AlphaFoldDB" id="A0A510L7I9"/>
<dbReference type="RefSeq" id="WP_147005895.1">
    <property type="nucleotide sequence ID" value="NZ_AP019846.1"/>
</dbReference>
<dbReference type="GO" id="GO:0016491">
    <property type="term" value="F:oxidoreductase activity"/>
    <property type="evidence" value="ECO:0007669"/>
    <property type="project" value="InterPro"/>
</dbReference>
<dbReference type="PROSITE" id="PS51352">
    <property type="entry name" value="THIOREDOXIN_2"/>
    <property type="match status" value="1"/>
</dbReference>
<dbReference type="CDD" id="cd02966">
    <property type="entry name" value="TlpA_like_family"/>
    <property type="match status" value="1"/>
</dbReference>
<dbReference type="SUPFAM" id="SSF52833">
    <property type="entry name" value="Thioredoxin-like"/>
    <property type="match status" value="1"/>
</dbReference>
<dbReference type="PANTHER" id="PTHR42852:SF13">
    <property type="entry name" value="PROTEIN DIPZ"/>
    <property type="match status" value="1"/>
</dbReference>
<dbReference type="InterPro" id="IPR050553">
    <property type="entry name" value="Thioredoxin_ResA/DsbE_sf"/>
</dbReference>
<dbReference type="InterPro" id="IPR000866">
    <property type="entry name" value="AhpC/TSA"/>
</dbReference>
<name>A0A510L7I9_9FUSO</name>
<accession>A0A510L7I9</accession>
<dbReference type="InterPro" id="IPR013766">
    <property type="entry name" value="Thioredoxin_domain"/>
</dbReference>
<proteinExistence type="predicted"/>
<dbReference type="Pfam" id="PF00578">
    <property type="entry name" value="AhpC-TSA"/>
    <property type="match status" value="1"/>
</dbReference>
<feature type="domain" description="Thioredoxin" evidence="1">
    <location>
        <begin position="28"/>
        <end position="155"/>
    </location>
</feature>
<dbReference type="KEGG" id="lhg:JMUB5056_1526"/>
<dbReference type="GO" id="GO:0016209">
    <property type="term" value="F:antioxidant activity"/>
    <property type="evidence" value="ECO:0007669"/>
    <property type="project" value="InterPro"/>
</dbReference>
<dbReference type="Proteomes" id="UP000321561">
    <property type="component" value="Chromosome"/>
</dbReference>
<reference evidence="2 3" key="1">
    <citation type="submission" date="2019-07" db="EMBL/GenBank/DDBJ databases">
        <title>Complete Genome Sequence of Leptotrichia hongkongensis Strain JMUB5056.</title>
        <authorList>
            <person name="Watanabe S."/>
            <person name="Cui L."/>
        </authorList>
    </citation>
    <scope>NUCLEOTIDE SEQUENCE [LARGE SCALE GENOMIC DNA]</scope>
    <source>
        <strain evidence="2 3">JMUB5056</strain>
    </source>
</reference>
<evidence type="ECO:0000313" key="2">
    <source>
        <dbReference type="EMBL" id="BBM59938.1"/>
    </source>
</evidence>
<dbReference type="Gene3D" id="3.40.30.10">
    <property type="entry name" value="Glutaredoxin"/>
    <property type="match status" value="1"/>
</dbReference>
<protein>
    <submittedName>
        <fullName evidence="2">Puative thioredoxin signature protein</fullName>
    </submittedName>
</protein>
<sequence>MKKLLVIISMFMVFLIGYGKDKVLDVNMEVGAKIPSFELRDFNGKYTKSNKIFNNKKPTLLVFAAEWCPYCRMELPDVQKFYDENKDNINVLVVFTRRKTNLSSTKKYVEENKFTFPVYFDADDSIMKGFKINSIPYNIKIENSTIENLLGGTMKYDNIKSAFYLK</sequence>
<evidence type="ECO:0000313" key="3">
    <source>
        <dbReference type="Proteomes" id="UP000321561"/>
    </source>
</evidence>
<dbReference type="InterPro" id="IPR036249">
    <property type="entry name" value="Thioredoxin-like_sf"/>
</dbReference>
<gene>
    <name evidence="2" type="ORF">JMUB5056_1526</name>
</gene>
<dbReference type="PANTHER" id="PTHR42852">
    <property type="entry name" value="THIOL:DISULFIDE INTERCHANGE PROTEIN DSBE"/>
    <property type="match status" value="1"/>
</dbReference>
<dbReference type="OrthoDB" id="9813820at2"/>
<organism evidence="2 3">
    <name type="scientific">Leptotrichia hongkongensis</name>
    <dbReference type="NCBI Taxonomy" id="554406"/>
    <lineage>
        <taxon>Bacteria</taxon>
        <taxon>Fusobacteriati</taxon>
        <taxon>Fusobacteriota</taxon>
        <taxon>Fusobacteriia</taxon>
        <taxon>Fusobacteriales</taxon>
        <taxon>Leptotrichiaceae</taxon>
        <taxon>Leptotrichia</taxon>
    </lineage>
</organism>
<evidence type="ECO:0000259" key="1">
    <source>
        <dbReference type="PROSITE" id="PS51352"/>
    </source>
</evidence>
<dbReference type="EMBL" id="AP019846">
    <property type="protein sequence ID" value="BBM59938.1"/>
    <property type="molecule type" value="Genomic_DNA"/>
</dbReference>